<evidence type="ECO:0000313" key="1">
    <source>
        <dbReference type="EMBL" id="KAJ7527437.1"/>
    </source>
</evidence>
<organism evidence="1 2">
    <name type="scientific">Diphasiastrum complanatum</name>
    <name type="common">Issler's clubmoss</name>
    <name type="synonym">Lycopodium complanatum</name>
    <dbReference type="NCBI Taxonomy" id="34168"/>
    <lineage>
        <taxon>Eukaryota</taxon>
        <taxon>Viridiplantae</taxon>
        <taxon>Streptophyta</taxon>
        <taxon>Embryophyta</taxon>
        <taxon>Tracheophyta</taxon>
        <taxon>Lycopodiopsida</taxon>
        <taxon>Lycopodiales</taxon>
        <taxon>Lycopodiaceae</taxon>
        <taxon>Lycopodioideae</taxon>
        <taxon>Diphasiastrum</taxon>
    </lineage>
</organism>
<reference evidence="2" key="1">
    <citation type="journal article" date="2024" name="Proc. Natl. Acad. Sci. U.S.A.">
        <title>Extraordinary preservation of gene collinearity over three hundred million years revealed in homosporous lycophytes.</title>
        <authorList>
            <person name="Li C."/>
            <person name="Wickell D."/>
            <person name="Kuo L.Y."/>
            <person name="Chen X."/>
            <person name="Nie B."/>
            <person name="Liao X."/>
            <person name="Peng D."/>
            <person name="Ji J."/>
            <person name="Jenkins J."/>
            <person name="Williams M."/>
            <person name="Shu S."/>
            <person name="Plott C."/>
            <person name="Barry K."/>
            <person name="Rajasekar S."/>
            <person name="Grimwood J."/>
            <person name="Han X."/>
            <person name="Sun S."/>
            <person name="Hou Z."/>
            <person name="He W."/>
            <person name="Dai G."/>
            <person name="Sun C."/>
            <person name="Schmutz J."/>
            <person name="Leebens-Mack J.H."/>
            <person name="Li F.W."/>
            <person name="Wang L."/>
        </authorList>
    </citation>
    <scope>NUCLEOTIDE SEQUENCE [LARGE SCALE GENOMIC DNA]</scope>
    <source>
        <strain evidence="2">cv. PW_Plant_1</strain>
    </source>
</reference>
<comment type="caution">
    <text evidence="1">The sequence shown here is derived from an EMBL/GenBank/DDBJ whole genome shotgun (WGS) entry which is preliminary data.</text>
</comment>
<accession>A0ACC2BCK8</accession>
<name>A0ACC2BCK8_DIPCM</name>
<sequence>MIMDCRQNRTLRMAIENKFSLKQAKYGWLSTTLDGKTTRLSKLRGVWKENLLRMAQFKSLMTPVLLVAFGMFMGALAISQVTRYHAAQKFLFYDTTVNFNLHSKPSNHIVPELRNDVHPNASSNNYSQMRTESVIHPEVRNDVHPNASSNNYSQMRTESVIHPEVGNDIPSNASSSSDNVHTNASSSSIDNVDPNASSTDILHPINANSIDHTHPNASITNIHPNASMSKCIRPPTSEDWHWKGFPMQHNLTDAELFTMASIDPRVVGRPEKYIPKLAFMFLTHGPLPLRPLWEEFFKGHEKYFSIYVHSNPESTQDFEQPSFFHGRMIPSQVSLIMY</sequence>
<dbReference type="EMBL" id="CM055107">
    <property type="protein sequence ID" value="KAJ7527437.1"/>
    <property type="molecule type" value="Genomic_DNA"/>
</dbReference>
<proteinExistence type="predicted"/>
<dbReference type="Proteomes" id="UP001162992">
    <property type="component" value="Chromosome 16"/>
</dbReference>
<protein>
    <submittedName>
        <fullName evidence="1">Uncharacterized protein</fullName>
    </submittedName>
</protein>
<keyword evidence="2" id="KW-1185">Reference proteome</keyword>
<gene>
    <name evidence="1" type="ORF">O6H91_16G054100</name>
</gene>
<evidence type="ECO:0000313" key="2">
    <source>
        <dbReference type="Proteomes" id="UP001162992"/>
    </source>
</evidence>